<dbReference type="InterPro" id="IPR025440">
    <property type="entry name" value="DUF4306"/>
</dbReference>
<dbReference type="InterPro" id="IPR016508">
    <property type="entry name" value="UCP007103"/>
</dbReference>
<keyword evidence="3" id="KW-1185">Reference proteome</keyword>
<dbReference type="Pfam" id="PF14154">
    <property type="entry name" value="DUF4306"/>
    <property type="match status" value="1"/>
</dbReference>
<name>A0ABT9DIR6_9BACI</name>
<protein>
    <submittedName>
        <fullName evidence="2">YjdJ family protein</fullName>
    </submittedName>
</protein>
<reference evidence="2" key="1">
    <citation type="submission" date="2023-07" db="EMBL/GenBank/DDBJ databases">
        <title>Biological control against Fusarium languescens, the causal agent of wilt in Jalapeno peppers, by a novel bacterial subspecies: Bacillus cabrialesii subsp. tritici TSO2.</title>
        <authorList>
            <person name="Montoya-Martinez A.C."/>
            <person name="Figueroa-Brambila K.M."/>
            <person name="Escalante-Beltran A."/>
            <person name="Lopez-Montoya N.D."/>
            <person name="Valenzuela-Ruiz V."/>
            <person name="Parra-Cota F.I."/>
            <person name="Estrada Alvarado M.I."/>
            <person name="De Los Santos Villalobos S."/>
        </authorList>
    </citation>
    <scope>NUCLEOTIDE SEQUENCE</scope>
    <source>
        <strain evidence="2">TSO2</strain>
    </source>
</reference>
<evidence type="ECO:0000313" key="2">
    <source>
        <dbReference type="EMBL" id="MDO8224550.1"/>
    </source>
</evidence>
<organism evidence="2 3">
    <name type="scientific">Bacillus cabrialesii subsp. tritici</name>
    <dbReference type="NCBI Taxonomy" id="2944916"/>
    <lineage>
        <taxon>Bacteria</taxon>
        <taxon>Bacillati</taxon>
        <taxon>Bacillota</taxon>
        <taxon>Bacilli</taxon>
        <taxon>Bacillales</taxon>
        <taxon>Bacillaceae</taxon>
        <taxon>Bacillus</taxon>
        <taxon>Bacillus cabrialesii</taxon>
    </lineage>
</organism>
<keyword evidence="1" id="KW-0472">Membrane</keyword>
<dbReference type="PIRSF" id="PIRSF007103">
    <property type="entry name" value="UCP007103"/>
    <property type="match status" value="1"/>
</dbReference>
<evidence type="ECO:0000313" key="3">
    <source>
        <dbReference type="Proteomes" id="UP001177121"/>
    </source>
</evidence>
<comment type="caution">
    <text evidence="2">The sequence shown here is derived from an EMBL/GenBank/DDBJ whole genome shotgun (WGS) entry which is preliminary data.</text>
</comment>
<proteinExistence type="predicted"/>
<dbReference type="RefSeq" id="WP_213401857.1">
    <property type="nucleotide sequence ID" value="NZ_JAHBMK020000001.1"/>
</dbReference>
<feature type="transmembrane region" description="Helical" evidence="1">
    <location>
        <begin position="7"/>
        <end position="26"/>
    </location>
</feature>
<dbReference type="Proteomes" id="UP001177121">
    <property type="component" value="Unassembled WGS sequence"/>
</dbReference>
<gene>
    <name evidence="2" type="ORF">KHP33_006770</name>
</gene>
<feature type="transmembrane region" description="Helical" evidence="1">
    <location>
        <begin position="75"/>
        <end position="96"/>
    </location>
</feature>
<accession>A0ABT9DIR6</accession>
<evidence type="ECO:0000256" key="1">
    <source>
        <dbReference type="SAM" id="Phobius"/>
    </source>
</evidence>
<dbReference type="EMBL" id="JAHBMK020000001">
    <property type="protein sequence ID" value="MDO8224550.1"/>
    <property type="molecule type" value="Genomic_DNA"/>
</dbReference>
<keyword evidence="1" id="KW-1133">Transmembrane helix</keyword>
<keyword evidence="1" id="KW-0812">Transmembrane</keyword>
<sequence length="109" mass="12728">MKGMLLIMQLGFSFMVFLFLAAVNWYQGSELVSDRFDWNYTAKISKHLNGIDTITSSKQISQLDFFIYSAKHYPVMSMLMILSLLYVLATLFLLIYSVKFNRHEIHLDC</sequence>